<comment type="similarity">
    <text evidence="5">Belongs to the UPF0397 family.</text>
</comment>
<gene>
    <name evidence="6" type="ORF">ACFQ5J_08430</name>
</gene>
<dbReference type="PANTHER" id="PTHR37815">
    <property type="entry name" value="UPF0397 PROTEIN BC_2624-RELATED"/>
    <property type="match status" value="1"/>
</dbReference>
<dbReference type="EMBL" id="JBHTON010000025">
    <property type="protein sequence ID" value="MFD1485254.1"/>
    <property type="molecule type" value="Genomic_DNA"/>
</dbReference>
<dbReference type="Gene3D" id="1.10.1760.20">
    <property type="match status" value="1"/>
</dbReference>
<dbReference type="Pfam" id="PF07155">
    <property type="entry name" value="ECF-ribofla_trS"/>
    <property type="match status" value="1"/>
</dbReference>
<comment type="caution">
    <text evidence="6">The sequence shown here is derived from an EMBL/GenBank/DDBJ whole genome shotgun (WGS) entry which is preliminary data.</text>
</comment>
<evidence type="ECO:0000256" key="3">
    <source>
        <dbReference type="ARBA" id="ARBA00022989"/>
    </source>
</evidence>
<feature type="transmembrane region" description="Helical" evidence="5">
    <location>
        <begin position="116"/>
        <end position="134"/>
    </location>
</feature>
<feature type="transmembrane region" description="Helical" evidence="5">
    <location>
        <begin position="154"/>
        <end position="178"/>
    </location>
</feature>
<dbReference type="HAMAP" id="MF_01572">
    <property type="entry name" value="UPF0397"/>
    <property type="match status" value="1"/>
</dbReference>
<keyword evidence="2 5" id="KW-0812">Transmembrane</keyword>
<name>A0ABW4E8S8_9LACO</name>
<evidence type="ECO:0000256" key="5">
    <source>
        <dbReference type="HAMAP-Rule" id="MF_01572"/>
    </source>
</evidence>
<keyword evidence="7" id="KW-1185">Reference proteome</keyword>
<protein>
    <recommendedName>
        <fullName evidence="5">UPF0397 protein ACFQ5J_08430</fullName>
    </recommendedName>
</protein>
<reference evidence="7" key="1">
    <citation type="journal article" date="2019" name="Int. J. Syst. Evol. Microbiol.">
        <title>The Global Catalogue of Microorganisms (GCM) 10K type strain sequencing project: providing services to taxonomists for standard genome sequencing and annotation.</title>
        <authorList>
            <consortium name="The Broad Institute Genomics Platform"/>
            <consortium name="The Broad Institute Genome Sequencing Center for Infectious Disease"/>
            <person name="Wu L."/>
            <person name="Ma J."/>
        </authorList>
    </citation>
    <scope>NUCLEOTIDE SEQUENCE [LARGE SCALE GENOMIC DNA]</scope>
    <source>
        <strain evidence="7">CCM 8903</strain>
    </source>
</reference>
<dbReference type="Proteomes" id="UP001597252">
    <property type="component" value="Unassembled WGS sequence"/>
</dbReference>
<feature type="transmembrane region" description="Helical" evidence="5">
    <location>
        <begin position="12"/>
        <end position="29"/>
    </location>
</feature>
<proteinExistence type="inferred from homology"/>
<evidence type="ECO:0000256" key="1">
    <source>
        <dbReference type="ARBA" id="ARBA00022475"/>
    </source>
</evidence>
<feature type="transmembrane region" description="Helical" evidence="5">
    <location>
        <begin position="83"/>
        <end position="104"/>
    </location>
</feature>
<feature type="transmembrane region" description="Helical" evidence="5">
    <location>
        <begin position="50"/>
        <end position="71"/>
    </location>
</feature>
<organism evidence="6 7">
    <name type="scientific">Lacticaseibacillus baoqingensis</name>
    <dbReference type="NCBI Taxonomy" id="2486013"/>
    <lineage>
        <taxon>Bacteria</taxon>
        <taxon>Bacillati</taxon>
        <taxon>Bacillota</taxon>
        <taxon>Bacilli</taxon>
        <taxon>Lactobacillales</taxon>
        <taxon>Lactobacillaceae</taxon>
        <taxon>Lacticaseibacillus</taxon>
    </lineage>
</organism>
<evidence type="ECO:0000313" key="6">
    <source>
        <dbReference type="EMBL" id="MFD1485254.1"/>
    </source>
</evidence>
<dbReference type="NCBIfam" id="NF010182">
    <property type="entry name" value="PRK13661.1"/>
    <property type="match status" value="1"/>
</dbReference>
<dbReference type="InterPro" id="IPR009825">
    <property type="entry name" value="ECF_substrate-spec-like"/>
</dbReference>
<keyword evidence="4 5" id="KW-0472">Membrane</keyword>
<comment type="subcellular location">
    <subcellularLocation>
        <location evidence="5">Cell membrane</location>
        <topology evidence="5">Multi-pass membrane protein</topology>
    </subcellularLocation>
</comment>
<dbReference type="RefSeq" id="WP_125753905.1">
    <property type="nucleotide sequence ID" value="NZ_JBHTON010000025.1"/>
</dbReference>
<sequence>MAKRPPHHDPFNVRTVVAIGIGTAIIFILKRWVSIPTGFPNTNIDTSYGVLGFLSVLYGPIAGFLIGLFGHALNDFTQYGTPWWTWVLTTGLIGGSIGLFWRWFDIESGRFGLKKIISFNLIQLLTNGIGWALLAPTLDILVYSEPANKVYVQGVISAISNTVSTGVIGTILLIAYAASRTQSGSLKREE</sequence>
<evidence type="ECO:0000313" key="7">
    <source>
        <dbReference type="Proteomes" id="UP001597252"/>
    </source>
</evidence>
<evidence type="ECO:0000256" key="4">
    <source>
        <dbReference type="ARBA" id="ARBA00023136"/>
    </source>
</evidence>
<keyword evidence="1 5" id="KW-1003">Cell membrane</keyword>
<dbReference type="PANTHER" id="PTHR37815:SF3">
    <property type="entry name" value="UPF0397 PROTEIN SPR0429"/>
    <property type="match status" value="1"/>
</dbReference>
<keyword evidence="3 5" id="KW-1133">Transmembrane helix</keyword>
<accession>A0ABW4E8S8</accession>
<dbReference type="InterPro" id="IPR022914">
    <property type="entry name" value="UPF0397"/>
</dbReference>
<evidence type="ECO:0000256" key="2">
    <source>
        <dbReference type="ARBA" id="ARBA00022692"/>
    </source>
</evidence>